<reference evidence="2" key="1">
    <citation type="submission" date="2022-07" db="EMBL/GenBank/DDBJ databases">
        <title>Phylogenomic reconstructions and comparative analyses of Kickxellomycotina fungi.</title>
        <authorList>
            <person name="Reynolds N.K."/>
            <person name="Stajich J.E."/>
            <person name="Barry K."/>
            <person name="Grigoriev I.V."/>
            <person name="Crous P."/>
            <person name="Smith M.E."/>
        </authorList>
    </citation>
    <scope>NUCLEOTIDE SEQUENCE</scope>
    <source>
        <strain evidence="2">BCRC 34381</strain>
    </source>
</reference>
<gene>
    <name evidence="2" type="ORF">LPJ61_006409</name>
</gene>
<dbReference type="Gene3D" id="1.25.40.10">
    <property type="entry name" value="Tetratricopeptide repeat domain"/>
    <property type="match status" value="2"/>
</dbReference>
<evidence type="ECO:0000313" key="2">
    <source>
        <dbReference type="EMBL" id="KAJ1718987.1"/>
    </source>
</evidence>
<dbReference type="SUPFAM" id="SSF48452">
    <property type="entry name" value="TPR-like"/>
    <property type="match status" value="1"/>
</dbReference>
<keyword evidence="3" id="KW-1185">Reference proteome</keyword>
<feature type="region of interest" description="Disordered" evidence="1">
    <location>
        <begin position="67"/>
        <end position="88"/>
    </location>
</feature>
<protein>
    <submittedName>
        <fullName evidence="2">Uncharacterized protein</fullName>
    </submittedName>
</protein>
<dbReference type="InterPro" id="IPR011990">
    <property type="entry name" value="TPR-like_helical_dom_sf"/>
</dbReference>
<organism evidence="2 3">
    <name type="scientific">Coemansia biformis</name>
    <dbReference type="NCBI Taxonomy" id="1286918"/>
    <lineage>
        <taxon>Eukaryota</taxon>
        <taxon>Fungi</taxon>
        <taxon>Fungi incertae sedis</taxon>
        <taxon>Zoopagomycota</taxon>
        <taxon>Kickxellomycotina</taxon>
        <taxon>Kickxellomycetes</taxon>
        <taxon>Kickxellales</taxon>
        <taxon>Kickxellaceae</taxon>
        <taxon>Coemansia</taxon>
    </lineage>
</organism>
<name>A0A9W7XU10_9FUNG</name>
<dbReference type="AlphaFoldDB" id="A0A9W7XU10"/>
<dbReference type="Proteomes" id="UP001143981">
    <property type="component" value="Unassembled WGS sequence"/>
</dbReference>
<evidence type="ECO:0000256" key="1">
    <source>
        <dbReference type="SAM" id="MobiDB-lite"/>
    </source>
</evidence>
<sequence length="457" mass="51359">MLQRALSTAARRAAVSLGPGFRLPATVMAARGLARPNLRMYSDEKMLEGTPRFTRMRRKWARKGPQDLLEGSMREREREPEPEEPVSGRKWGFSAEVRVAAGQAALMSLCSGITFVILYHVGAYIYTMRLWPAPDEIQGIKARAMFNLARYYEYMSPKPERVVALLERVLDLAEAQDGGIDPDSLVALDTRLRIAQCQYALGRKAEAEKTLNVVLPIIQRLPQTPQASYADDRDSHSGDWLSPDMLLYRLAALLGKVYVDSGRADEAVEIYSRGIQAVTRMKEDVAATFDSDHPLDYTTYDNMNLKEAVLTCGLGQAFYLAKNYRAADTMLRATINSVKRHKAHMESAPRVIANVWEFKDEWVCMDAQAMLYLAKIQMDAGNSSAALPWIVAGRKLTTTKWTFDDEKCTRCESGLLSQLGRIAELQGRPHRALLRYREAYNHSRLALLGDEDNIAAD</sequence>
<dbReference type="OrthoDB" id="5307922at2759"/>
<dbReference type="InterPro" id="IPR019734">
    <property type="entry name" value="TPR_rpt"/>
</dbReference>
<dbReference type="EMBL" id="JANBOI010003080">
    <property type="protein sequence ID" value="KAJ1718987.1"/>
    <property type="molecule type" value="Genomic_DNA"/>
</dbReference>
<dbReference type="Pfam" id="PF13174">
    <property type="entry name" value="TPR_6"/>
    <property type="match status" value="1"/>
</dbReference>
<evidence type="ECO:0000313" key="3">
    <source>
        <dbReference type="Proteomes" id="UP001143981"/>
    </source>
</evidence>
<feature type="non-terminal residue" evidence="2">
    <location>
        <position position="457"/>
    </location>
</feature>
<proteinExistence type="predicted"/>
<comment type="caution">
    <text evidence="2">The sequence shown here is derived from an EMBL/GenBank/DDBJ whole genome shotgun (WGS) entry which is preliminary data.</text>
</comment>
<accession>A0A9W7XU10</accession>